<sequence>MGKRTVKVMQKTELEVLKQYIENTDKDFYESLSTQEKILYDFQIRDSLSFRIYLFKERCCELGELLKKSFKNCF</sequence>
<proteinExistence type="predicted"/>
<reference evidence="1" key="1">
    <citation type="journal article" date="2021" name="Proc. Natl. Acad. Sci. U.S.A.">
        <title>A Catalog of Tens of Thousands of Viruses from Human Metagenomes Reveals Hidden Associations with Chronic Diseases.</title>
        <authorList>
            <person name="Tisza M.J."/>
            <person name="Buck C.B."/>
        </authorList>
    </citation>
    <scope>NUCLEOTIDE SEQUENCE</scope>
    <source>
        <strain evidence="1">CtLeh52</strain>
    </source>
</reference>
<name>A0A8S5RX17_9CAUD</name>
<organism evidence="1">
    <name type="scientific">Siphoviridae sp. ctLeh52</name>
    <dbReference type="NCBI Taxonomy" id="2827849"/>
    <lineage>
        <taxon>Viruses</taxon>
        <taxon>Duplodnaviria</taxon>
        <taxon>Heunggongvirae</taxon>
        <taxon>Uroviricota</taxon>
        <taxon>Caudoviricetes</taxon>
    </lineage>
</organism>
<dbReference type="EMBL" id="BK032499">
    <property type="protein sequence ID" value="DAF43169.1"/>
    <property type="molecule type" value="Genomic_DNA"/>
</dbReference>
<evidence type="ECO:0000313" key="1">
    <source>
        <dbReference type="EMBL" id="DAF43169.1"/>
    </source>
</evidence>
<protein>
    <submittedName>
        <fullName evidence="1">Uncharacterized protein</fullName>
    </submittedName>
</protein>
<accession>A0A8S5RX17</accession>